<keyword evidence="2" id="KW-1185">Reference proteome</keyword>
<proteinExistence type="predicted"/>
<evidence type="ECO:0000313" key="2">
    <source>
        <dbReference type="Proteomes" id="UP000828390"/>
    </source>
</evidence>
<comment type="caution">
    <text evidence="1">The sequence shown here is derived from an EMBL/GenBank/DDBJ whole genome shotgun (WGS) entry which is preliminary data.</text>
</comment>
<reference evidence="1" key="1">
    <citation type="journal article" date="2019" name="bioRxiv">
        <title>The Genome of the Zebra Mussel, Dreissena polymorpha: A Resource for Invasive Species Research.</title>
        <authorList>
            <person name="McCartney M.A."/>
            <person name="Auch B."/>
            <person name="Kono T."/>
            <person name="Mallez S."/>
            <person name="Zhang Y."/>
            <person name="Obille A."/>
            <person name="Becker A."/>
            <person name="Abrahante J.E."/>
            <person name="Garbe J."/>
            <person name="Badalamenti J.P."/>
            <person name="Herman A."/>
            <person name="Mangelson H."/>
            <person name="Liachko I."/>
            <person name="Sullivan S."/>
            <person name="Sone E.D."/>
            <person name="Koren S."/>
            <person name="Silverstein K.A.T."/>
            <person name="Beckman K.B."/>
            <person name="Gohl D.M."/>
        </authorList>
    </citation>
    <scope>NUCLEOTIDE SEQUENCE</scope>
    <source>
        <strain evidence="1">Duluth1</strain>
        <tissue evidence="1">Whole animal</tissue>
    </source>
</reference>
<sequence>MTHIEQRIKLKMFYYRKHLTPCIKFVVPTIEDSYHHLMCDFRVAHNAISKIICQVCNAIFE</sequence>
<dbReference type="AlphaFoldDB" id="A0A9D4K7K7"/>
<dbReference type="Proteomes" id="UP000828390">
    <property type="component" value="Unassembled WGS sequence"/>
</dbReference>
<protein>
    <submittedName>
        <fullName evidence="1">Uncharacterized protein</fullName>
    </submittedName>
</protein>
<gene>
    <name evidence="1" type="ORF">DPMN_107665</name>
</gene>
<evidence type="ECO:0000313" key="1">
    <source>
        <dbReference type="EMBL" id="KAH3834342.1"/>
    </source>
</evidence>
<accession>A0A9D4K7K7</accession>
<dbReference type="EMBL" id="JAIWYP010000004">
    <property type="protein sequence ID" value="KAH3834342.1"/>
    <property type="molecule type" value="Genomic_DNA"/>
</dbReference>
<name>A0A9D4K7K7_DREPO</name>
<organism evidence="1 2">
    <name type="scientific">Dreissena polymorpha</name>
    <name type="common">Zebra mussel</name>
    <name type="synonym">Mytilus polymorpha</name>
    <dbReference type="NCBI Taxonomy" id="45954"/>
    <lineage>
        <taxon>Eukaryota</taxon>
        <taxon>Metazoa</taxon>
        <taxon>Spiralia</taxon>
        <taxon>Lophotrochozoa</taxon>
        <taxon>Mollusca</taxon>
        <taxon>Bivalvia</taxon>
        <taxon>Autobranchia</taxon>
        <taxon>Heteroconchia</taxon>
        <taxon>Euheterodonta</taxon>
        <taxon>Imparidentia</taxon>
        <taxon>Neoheterodontei</taxon>
        <taxon>Myida</taxon>
        <taxon>Dreissenoidea</taxon>
        <taxon>Dreissenidae</taxon>
        <taxon>Dreissena</taxon>
    </lineage>
</organism>
<reference evidence="1" key="2">
    <citation type="submission" date="2020-11" db="EMBL/GenBank/DDBJ databases">
        <authorList>
            <person name="McCartney M.A."/>
            <person name="Auch B."/>
            <person name="Kono T."/>
            <person name="Mallez S."/>
            <person name="Becker A."/>
            <person name="Gohl D.M."/>
            <person name="Silverstein K.A.T."/>
            <person name="Koren S."/>
            <person name="Bechman K.B."/>
            <person name="Herman A."/>
            <person name="Abrahante J.E."/>
            <person name="Garbe J."/>
        </authorList>
    </citation>
    <scope>NUCLEOTIDE SEQUENCE</scope>
    <source>
        <strain evidence="1">Duluth1</strain>
        <tissue evidence="1">Whole animal</tissue>
    </source>
</reference>